<dbReference type="InterPro" id="IPR050834">
    <property type="entry name" value="Glycosyltransf_2"/>
</dbReference>
<gene>
    <name evidence="2" type="ORF">DC20_16610</name>
</gene>
<name>A0A0P0CZV0_9BACT</name>
<dbReference type="RefSeq" id="WP_062544855.1">
    <property type="nucleotide sequence ID" value="NZ_CP012643.1"/>
</dbReference>
<evidence type="ECO:0000313" key="3">
    <source>
        <dbReference type="Proteomes" id="UP000061382"/>
    </source>
</evidence>
<dbReference type="InterPro" id="IPR001173">
    <property type="entry name" value="Glyco_trans_2-like"/>
</dbReference>
<protein>
    <recommendedName>
        <fullName evidence="1">Glycosyltransferase 2-like domain-containing protein</fullName>
    </recommendedName>
</protein>
<dbReference type="EMBL" id="CP012643">
    <property type="protein sequence ID" value="ALJ00295.1"/>
    <property type="molecule type" value="Genomic_DNA"/>
</dbReference>
<sequence>MVSEISILIPVYNQNVLPLVEALLHEASSLSIPFEVRVYDDGSDQNTLDQNQPLQSFSKVVYVKLPLNIGRSQIRYKLAQEAQYQHLLFLDNDVLPVHSNFLQRYLSQAKEGVVVGGIFYKKERPLPGTELRWVYGKAREEAPAHHRQKAPYERVFSSNLLVPRSVFLEHFPQNEIFGYGHEDTLFAWRLKQKSIPVLHINNPVWHLGQEPNEVYLLKTQQAIHNLVLLHKKYQVGEESKLFKAYRKVKNWKLDTLLHENRQWLFPLLKRNLVSKKPSLRLFDFYRLLLLEMYLPK</sequence>
<dbReference type="AlphaFoldDB" id="A0A0P0CZV0"/>
<dbReference type="OrthoDB" id="761861at2"/>
<dbReference type="SUPFAM" id="SSF53448">
    <property type="entry name" value="Nucleotide-diphospho-sugar transferases"/>
    <property type="match status" value="1"/>
</dbReference>
<dbReference type="InterPro" id="IPR029044">
    <property type="entry name" value="Nucleotide-diphossugar_trans"/>
</dbReference>
<organism evidence="2 3">
    <name type="scientific">Rufibacter tibetensis</name>
    <dbReference type="NCBI Taxonomy" id="512763"/>
    <lineage>
        <taxon>Bacteria</taxon>
        <taxon>Pseudomonadati</taxon>
        <taxon>Bacteroidota</taxon>
        <taxon>Cytophagia</taxon>
        <taxon>Cytophagales</taxon>
        <taxon>Hymenobacteraceae</taxon>
        <taxon>Rufibacter</taxon>
    </lineage>
</organism>
<dbReference type="STRING" id="512763.DC20_16610"/>
<evidence type="ECO:0000313" key="2">
    <source>
        <dbReference type="EMBL" id="ALJ00295.1"/>
    </source>
</evidence>
<evidence type="ECO:0000259" key="1">
    <source>
        <dbReference type="Pfam" id="PF00535"/>
    </source>
</evidence>
<accession>A0A0P0CZV0</accession>
<dbReference type="PANTHER" id="PTHR43685">
    <property type="entry name" value="GLYCOSYLTRANSFERASE"/>
    <property type="match status" value="1"/>
</dbReference>
<dbReference type="PATRIC" id="fig|512763.3.peg.3657"/>
<feature type="domain" description="Glycosyltransferase 2-like" evidence="1">
    <location>
        <begin position="6"/>
        <end position="127"/>
    </location>
</feature>
<dbReference type="Proteomes" id="UP000061382">
    <property type="component" value="Chromosome"/>
</dbReference>
<proteinExistence type="predicted"/>
<dbReference type="Gene3D" id="3.90.550.10">
    <property type="entry name" value="Spore Coat Polysaccharide Biosynthesis Protein SpsA, Chain A"/>
    <property type="match status" value="1"/>
</dbReference>
<dbReference type="PANTHER" id="PTHR43685:SF2">
    <property type="entry name" value="GLYCOSYLTRANSFERASE 2-LIKE DOMAIN-CONTAINING PROTEIN"/>
    <property type="match status" value="1"/>
</dbReference>
<dbReference type="KEGG" id="rti:DC20_16610"/>
<reference evidence="2 3" key="1">
    <citation type="submission" date="2015-08" db="EMBL/GenBank/DDBJ databases">
        <title>Complete genome sequence of Rufibacter tibetensis strain 1351t, a radiation-resistant bacterium from tibet plateau.</title>
        <authorList>
            <person name="Dai J."/>
        </authorList>
    </citation>
    <scope>NUCLEOTIDE SEQUENCE [LARGE SCALE GENOMIC DNA]</scope>
    <source>
        <strain evidence="2 3">1351</strain>
    </source>
</reference>
<dbReference type="Pfam" id="PF00535">
    <property type="entry name" value="Glycos_transf_2"/>
    <property type="match status" value="1"/>
</dbReference>
<keyword evidence="3" id="KW-1185">Reference proteome</keyword>